<dbReference type="RefSeq" id="WP_275708185.1">
    <property type="nucleotide sequence ID" value="NZ_JAKLTN010000001.1"/>
</dbReference>
<name>A0ABS9JZL4_9RHOO</name>
<evidence type="ECO:0000313" key="3">
    <source>
        <dbReference type="Proteomes" id="UP001165384"/>
    </source>
</evidence>
<dbReference type="InterPro" id="IPR027383">
    <property type="entry name" value="Znf_put"/>
</dbReference>
<dbReference type="Pfam" id="PF13490">
    <property type="entry name" value="zf-HC2"/>
    <property type="match status" value="1"/>
</dbReference>
<keyword evidence="3" id="KW-1185">Reference proteome</keyword>
<protein>
    <submittedName>
        <fullName evidence="2">Anti-sigma factor</fullName>
    </submittedName>
</protein>
<evidence type="ECO:0000259" key="1">
    <source>
        <dbReference type="Pfam" id="PF13490"/>
    </source>
</evidence>
<gene>
    <name evidence="2" type="ORF">LZ012_05010</name>
</gene>
<reference evidence="2" key="1">
    <citation type="submission" date="2022-01" db="EMBL/GenBank/DDBJ databases">
        <authorList>
            <person name="Jo J.-H."/>
            <person name="Im W.-T."/>
        </authorList>
    </citation>
    <scope>NUCLEOTIDE SEQUENCE</scope>
    <source>
        <strain evidence="2">XY25</strain>
    </source>
</reference>
<organism evidence="2 3">
    <name type="scientific">Dechloromonas hankyongensis</name>
    <dbReference type="NCBI Taxonomy" id="2908002"/>
    <lineage>
        <taxon>Bacteria</taxon>
        <taxon>Pseudomonadati</taxon>
        <taxon>Pseudomonadota</taxon>
        <taxon>Betaproteobacteria</taxon>
        <taxon>Rhodocyclales</taxon>
        <taxon>Azonexaceae</taxon>
        <taxon>Dechloromonas</taxon>
    </lineage>
</organism>
<dbReference type="EMBL" id="JAKLTN010000001">
    <property type="protein sequence ID" value="MCG2576350.1"/>
    <property type="molecule type" value="Genomic_DNA"/>
</dbReference>
<evidence type="ECO:0000313" key="2">
    <source>
        <dbReference type="EMBL" id="MCG2576350.1"/>
    </source>
</evidence>
<proteinExistence type="predicted"/>
<dbReference type="Gene3D" id="1.10.10.1320">
    <property type="entry name" value="Anti-sigma factor, zinc-finger domain"/>
    <property type="match status" value="1"/>
</dbReference>
<dbReference type="Proteomes" id="UP001165384">
    <property type="component" value="Unassembled WGS sequence"/>
</dbReference>
<accession>A0ABS9JZL4</accession>
<dbReference type="InterPro" id="IPR041916">
    <property type="entry name" value="Anti_sigma_zinc_sf"/>
</dbReference>
<feature type="domain" description="Putative zinc-finger" evidence="1">
    <location>
        <begin position="8"/>
        <end position="32"/>
    </location>
</feature>
<comment type="caution">
    <text evidence="2">The sequence shown here is derived from an EMBL/GenBank/DDBJ whole genome shotgun (WGS) entry which is preliminary data.</text>
</comment>
<sequence>MTSHPITEEELHAYVDDALTDEHRAAVEEHLARHPADAERVAAYRAQKLALKALFQPVLDEPLPERLHALTVQPLRAPAGGGWPGGGLWQRIAAGLLVATLGGVGGWLAHGQYGPDRVARLVPLSHQAAVAHVVYSPDVRRPVEVGADQEEALVKWLSKRLGTSVRPPKLGGLGYELVGGRLLPGNSGPVAQFMYHDASGQRMTLYVTTEGTEKRDTGFRFAREGPVNVFYWVDGKFGYALSAGIDKGELAKVATAVYDQLEQK</sequence>